<sequence>MTPRTAVCFTVLFCCCSIATPCLARKQPQDLGRIAVPSPAVMKLQYWIAHTADNAGRPYVIIDKRAALLWIHDGHGAMIESAPVLLGSAKGDSSAPGIGEKPLASIHPDERTTPAGRFLMEAGSNRAGEDIFWLDYTAAVSLHRVRPVLAVQRRLHRLSTPDPRDNRITYGCVNLPIAVYNRSIHALFHKRGGIAYVLPETMDLYTAFPRLRPLALRLRPTKDPADPLKFNGNAAGYSTPVFLSAQ</sequence>
<dbReference type="EMBL" id="CP060714">
    <property type="protein sequence ID" value="QNN55635.1"/>
    <property type="molecule type" value="Genomic_DNA"/>
</dbReference>
<proteinExistence type="predicted"/>
<evidence type="ECO:0000256" key="1">
    <source>
        <dbReference type="SAM" id="SignalP"/>
    </source>
</evidence>
<dbReference type="KEGG" id="drg:H9K76_13400"/>
<reference evidence="2 3" key="1">
    <citation type="submission" date="2020-08" db="EMBL/GenBank/DDBJ databases">
        <title>Genome sequence of Diaphorobacter ruginosibacter DSM 27467T.</title>
        <authorList>
            <person name="Hyun D.-W."/>
            <person name="Bae J.-W."/>
        </authorList>
    </citation>
    <scope>NUCLEOTIDE SEQUENCE [LARGE SCALE GENOMIC DNA]</scope>
    <source>
        <strain evidence="2 3">DSM 27467</strain>
    </source>
</reference>
<organism evidence="2 3">
    <name type="scientific">Diaphorobacter ruginosibacter</name>
    <dbReference type="NCBI Taxonomy" id="1715720"/>
    <lineage>
        <taxon>Bacteria</taxon>
        <taxon>Pseudomonadati</taxon>
        <taxon>Pseudomonadota</taxon>
        <taxon>Betaproteobacteria</taxon>
        <taxon>Burkholderiales</taxon>
        <taxon>Comamonadaceae</taxon>
        <taxon>Diaphorobacter</taxon>
    </lineage>
</organism>
<protein>
    <submittedName>
        <fullName evidence="2">L,D-transpeptidase</fullName>
    </submittedName>
</protein>
<evidence type="ECO:0000313" key="2">
    <source>
        <dbReference type="EMBL" id="QNN55635.1"/>
    </source>
</evidence>
<feature type="signal peptide" evidence="1">
    <location>
        <begin position="1"/>
        <end position="24"/>
    </location>
</feature>
<gene>
    <name evidence="2" type="ORF">H9K76_13400</name>
</gene>
<dbReference type="Proteomes" id="UP000515811">
    <property type="component" value="Chromosome"/>
</dbReference>
<evidence type="ECO:0000313" key="3">
    <source>
        <dbReference type="Proteomes" id="UP000515811"/>
    </source>
</evidence>
<feature type="chain" id="PRO_5028835689" evidence="1">
    <location>
        <begin position="25"/>
        <end position="246"/>
    </location>
</feature>
<name>A0A7G9RJ60_9BURK</name>
<accession>A0A7G9RJ60</accession>
<dbReference type="AlphaFoldDB" id="A0A7G9RJ60"/>
<keyword evidence="3" id="KW-1185">Reference proteome</keyword>
<keyword evidence="1" id="KW-0732">Signal</keyword>
<dbReference type="RefSeq" id="WP_187595908.1">
    <property type="nucleotide sequence ID" value="NZ_CP060714.1"/>
</dbReference>